<dbReference type="AlphaFoldDB" id="C6DY39"/>
<gene>
    <name evidence="2" type="ordered locus">GM21_0229</name>
</gene>
<dbReference type="PANTHER" id="PTHR46018:SF7">
    <property type="entry name" value="RIBONUCLEASE Z"/>
    <property type="match status" value="1"/>
</dbReference>
<feature type="domain" description="Metallo-beta-lactamase" evidence="1">
    <location>
        <begin position="240"/>
        <end position="313"/>
    </location>
</feature>
<accession>C6DY39</accession>
<dbReference type="Gene3D" id="3.60.15.10">
    <property type="entry name" value="Ribonuclease Z/Hydroxyacylglutathione hydrolase-like"/>
    <property type="match status" value="1"/>
</dbReference>
<dbReference type="NCBIfam" id="NF002558">
    <property type="entry name" value="PRK02126.1"/>
    <property type="match status" value="1"/>
</dbReference>
<dbReference type="Pfam" id="PF12706">
    <property type="entry name" value="Lactamase_B_2"/>
    <property type="match status" value="1"/>
</dbReference>
<dbReference type="PANTHER" id="PTHR46018">
    <property type="entry name" value="ZINC PHOSPHODIESTERASE ELAC PROTEIN 1"/>
    <property type="match status" value="1"/>
</dbReference>
<protein>
    <submittedName>
        <fullName evidence="2">Ribonuclease Z</fullName>
    </submittedName>
</protein>
<dbReference type="EMBL" id="CP001661">
    <property type="protein sequence ID" value="ACT16314.1"/>
    <property type="molecule type" value="Genomic_DNA"/>
</dbReference>
<dbReference type="OrthoDB" id="9800940at2"/>
<sequence length="351" mass="39726">MTPHFLPALVNPPFGDPGLYVDFLFARRALLFDLGDLAPLPTRKLLRVSDICISHTHIDHFIGFDLMLRIMLGRDKKVRLYGPPGILRQVEHRLASYSWNLIQSYPTEFVLTVTELHPDGSAQRASFSSRRIFERENQQELMLPDGVVLDEENLRIRATFLEHSIPCLAYAFEEKLHVNFMKNRLAELGLPVGPWLSEVKRSVLRGEPDDRLIYPAAAGEERPPSGWTIAELKEKVLQVVPGEKIAYVTDTAFTNENRRRIVELARDADYLFIEAVFLHVDSERARDRAHLTARQAGELAREAGVVRVFPFHFSPRHLGAEGELRREVNQAFAAPAAAPLPASPLRVEESG</sequence>
<dbReference type="GO" id="GO:0042781">
    <property type="term" value="F:3'-tRNA processing endoribonuclease activity"/>
    <property type="evidence" value="ECO:0007669"/>
    <property type="project" value="TreeGrafter"/>
</dbReference>
<proteinExistence type="predicted"/>
<name>C6DY39_GEOSM</name>
<dbReference type="InterPro" id="IPR001279">
    <property type="entry name" value="Metallo-B-lactamas"/>
</dbReference>
<organism evidence="2">
    <name type="scientific">Geobacter sp. (strain M21)</name>
    <dbReference type="NCBI Taxonomy" id="443144"/>
    <lineage>
        <taxon>Bacteria</taxon>
        <taxon>Pseudomonadati</taxon>
        <taxon>Thermodesulfobacteriota</taxon>
        <taxon>Desulfuromonadia</taxon>
        <taxon>Geobacterales</taxon>
        <taxon>Geobacteraceae</taxon>
        <taxon>Geobacter</taxon>
    </lineage>
</organism>
<reference evidence="2" key="1">
    <citation type="submission" date="2009-07" db="EMBL/GenBank/DDBJ databases">
        <title>Complete sequence of Geobacter sp. M21.</title>
        <authorList>
            <consortium name="US DOE Joint Genome Institute"/>
            <person name="Lucas S."/>
            <person name="Copeland A."/>
            <person name="Lapidus A."/>
            <person name="Glavina del Rio T."/>
            <person name="Dalin E."/>
            <person name="Tice H."/>
            <person name="Bruce D."/>
            <person name="Goodwin L."/>
            <person name="Pitluck S."/>
            <person name="Saunders E."/>
            <person name="Brettin T."/>
            <person name="Detter J.C."/>
            <person name="Han C."/>
            <person name="Larimer F."/>
            <person name="Land M."/>
            <person name="Hauser L."/>
            <person name="Kyrpides N."/>
            <person name="Ovchinnikova G."/>
            <person name="Lovley D."/>
        </authorList>
    </citation>
    <scope>NUCLEOTIDE SEQUENCE [LARGE SCALE GENOMIC DNA]</scope>
    <source>
        <strain evidence="2">M21</strain>
    </source>
</reference>
<dbReference type="InterPro" id="IPR036866">
    <property type="entry name" value="RibonucZ/Hydroxyglut_hydro"/>
</dbReference>
<dbReference type="KEGG" id="gem:GM21_0229"/>
<dbReference type="STRING" id="443144.GM21_0229"/>
<evidence type="ECO:0000259" key="1">
    <source>
        <dbReference type="Pfam" id="PF12706"/>
    </source>
</evidence>
<dbReference type="SUPFAM" id="SSF56281">
    <property type="entry name" value="Metallo-hydrolase/oxidoreductase"/>
    <property type="match status" value="1"/>
</dbReference>
<dbReference type="HOGENOM" id="CLU_823444_0_0_7"/>
<evidence type="ECO:0000313" key="2">
    <source>
        <dbReference type="EMBL" id="ACT16314.1"/>
    </source>
</evidence>
<dbReference type="eggNOG" id="COG1234">
    <property type="taxonomic scope" value="Bacteria"/>
</dbReference>